<keyword evidence="2" id="KW-1185">Reference proteome</keyword>
<sequence>MEPGPVPDDHRPAESFRRQLHHRMAVLADPEVLDDADRRPRPGFEQSEGQRQLLAVLGEALLLVLLVHVEGDGTSHMPRLLCAPEPGDFIQHRVDLIHLGVGRIPGGELVDDPSHFDGARPGGLLNPPLLHRLPRFLDLVPSANGGHLLGRHLPHLEVPVSSAGDQEGPPEDHVQVHRDPLDQLQRLL</sequence>
<protein>
    <submittedName>
        <fullName evidence="1">Uncharacterized protein</fullName>
    </submittedName>
</protein>
<dbReference type="Proteomes" id="UP000663760">
    <property type="component" value="Chromosome 13"/>
</dbReference>
<accession>A0A7I8LA81</accession>
<dbReference type="AlphaFoldDB" id="A0A7I8LA81"/>
<reference evidence="1" key="1">
    <citation type="submission" date="2020-02" db="EMBL/GenBank/DDBJ databases">
        <authorList>
            <person name="Scholz U."/>
            <person name="Mascher M."/>
            <person name="Fiebig A."/>
        </authorList>
    </citation>
    <scope>NUCLEOTIDE SEQUENCE</scope>
</reference>
<name>A0A7I8LA81_SPIIN</name>
<dbReference type="EMBL" id="LR746276">
    <property type="protein sequence ID" value="CAA7406682.1"/>
    <property type="molecule type" value="Genomic_DNA"/>
</dbReference>
<evidence type="ECO:0000313" key="2">
    <source>
        <dbReference type="Proteomes" id="UP000663760"/>
    </source>
</evidence>
<proteinExistence type="predicted"/>
<organism evidence="1 2">
    <name type="scientific">Spirodela intermedia</name>
    <name type="common">Intermediate duckweed</name>
    <dbReference type="NCBI Taxonomy" id="51605"/>
    <lineage>
        <taxon>Eukaryota</taxon>
        <taxon>Viridiplantae</taxon>
        <taxon>Streptophyta</taxon>
        <taxon>Embryophyta</taxon>
        <taxon>Tracheophyta</taxon>
        <taxon>Spermatophyta</taxon>
        <taxon>Magnoliopsida</taxon>
        <taxon>Liliopsida</taxon>
        <taxon>Araceae</taxon>
        <taxon>Lemnoideae</taxon>
        <taxon>Spirodela</taxon>
    </lineage>
</organism>
<evidence type="ECO:0000313" key="1">
    <source>
        <dbReference type="EMBL" id="CAA7406682.1"/>
    </source>
</evidence>
<gene>
    <name evidence="1" type="ORF">SI8410_13017360</name>
</gene>